<sequence length="312" mass="35896">MVSQGPRIGIRAFSLFEPLPNPDLREPTSRRLGLQSSATVIRTDPTSLLGNSKSPYGVILDLHSKPSSSAFSVHDSLRIRDILDPLLDPEWISGSELNRRIRTRNSLPEFALITPLLRLLQEINRKSQFMIGPINATRLDNHLNGFYFKSLKPSPRPPASLANMETVSVILTYKNLQVFYNLRMIYLVLCQRFVSLFLLQPLLSQLDPRSFECLNCVYNYFGISFILIYFTTSYSRVQASIESYESKQWCRHPIQSFQFRLERMIRFQGCINLYGIDAPIETIAKIGSSPRRRCPRNFERKNTMAGKMMLHP</sequence>
<dbReference type="Proteomes" id="UP001367508">
    <property type="component" value="Unassembled WGS sequence"/>
</dbReference>
<dbReference type="AlphaFoldDB" id="A0AAN9K2J3"/>
<comment type="caution">
    <text evidence="1">The sequence shown here is derived from an EMBL/GenBank/DDBJ whole genome shotgun (WGS) entry which is preliminary data.</text>
</comment>
<reference evidence="1 2" key="1">
    <citation type="submission" date="2024-01" db="EMBL/GenBank/DDBJ databases">
        <title>The genomes of 5 underutilized Papilionoideae crops provide insights into root nodulation and disease resistanc.</title>
        <authorList>
            <person name="Jiang F."/>
        </authorList>
    </citation>
    <scope>NUCLEOTIDE SEQUENCE [LARGE SCALE GENOMIC DNA]</scope>
    <source>
        <strain evidence="1">LVBAO_FW01</strain>
        <tissue evidence="1">Leaves</tissue>
    </source>
</reference>
<gene>
    <name evidence="1" type="ORF">VNO77_42369</name>
</gene>
<protein>
    <submittedName>
        <fullName evidence="1">Uncharacterized protein</fullName>
    </submittedName>
</protein>
<dbReference type="EMBL" id="JAYMYQ010000010">
    <property type="protein sequence ID" value="KAK7308743.1"/>
    <property type="molecule type" value="Genomic_DNA"/>
</dbReference>
<evidence type="ECO:0000313" key="1">
    <source>
        <dbReference type="EMBL" id="KAK7308743.1"/>
    </source>
</evidence>
<keyword evidence="2" id="KW-1185">Reference proteome</keyword>
<evidence type="ECO:0000313" key="2">
    <source>
        <dbReference type="Proteomes" id="UP001367508"/>
    </source>
</evidence>
<accession>A0AAN9K2J3</accession>
<name>A0AAN9K2J3_CANGL</name>
<organism evidence="1 2">
    <name type="scientific">Canavalia gladiata</name>
    <name type="common">Sword bean</name>
    <name type="synonym">Dolichos gladiatus</name>
    <dbReference type="NCBI Taxonomy" id="3824"/>
    <lineage>
        <taxon>Eukaryota</taxon>
        <taxon>Viridiplantae</taxon>
        <taxon>Streptophyta</taxon>
        <taxon>Embryophyta</taxon>
        <taxon>Tracheophyta</taxon>
        <taxon>Spermatophyta</taxon>
        <taxon>Magnoliopsida</taxon>
        <taxon>eudicotyledons</taxon>
        <taxon>Gunneridae</taxon>
        <taxon>Pentapetalae</taxon>
        <taxon>rosids</taxon>
        <taxon>fabids</taxon>
        <taxon>Fabales</taxon>
        <taxon>Fabaceae</taxon>
        <taxon>Papilionoideae</taxon>
        <taxon>50 kb inversion clade</taxon>
        <taxon>NPAAA clade</taxon>
        <taxon>indigoferoid/millettioid clade</taxon>
        <taxon>Phaseoleae</taxon>
        <taxon>Canavalia</taxon>
    </lineage>
</organism>
<proteinExistence type="predicted"/>